<dbReference type="SUPFAM" id="SSF57850">
    <property type="entry name" value="RING/U-box"/>
    <property type="match status" value="1"/>
</dbReference>
<comment type="catalytic activity">
    <reaction evidence="4">
        <text>S-ubiquitinyl-[E2 ubiquitin-conjugating enzyme]-L-cysteine + [acceptor protein]-L-lysine = [E2 ubiquitin-conjugating enzyme]-L-cysteine + N(6)-ubiquitinyl-[acceptor protein]-L-lysine.</text>
        <dbReference type="EC" id="2.3.2.27"/>
    </reaction>
</comment>
<dbReference type="InterPro" id="IPR001841">
    <property type="entry name" value="Znf_RING"/>
</dbReference>
<dbReference type="GO" id="GO:0008270">
    <property type="term" value="F:zinc ion binding"/>
    <property type="evidence" value="ECO:0007669"/>
    <property type="project" value="UniProtKB-KW"/>
</dbReference>
<feature type="domain" description="RING-type" evidence="6">
    <location>
        <begin position="207"/>
        <end position="254"/>
    </location>
</feature>
<dbReference type="PANTHER" id="PTHR12389:SF0">
    <property type="entry name" value="E3 UBIQUITIN-PROTEIN LIGASE LISTERIN"/>
    <property type="match status" value="1"/>
</dbReference>
<keyword evidence="8" id="KW-1185">Reference proteome</keyword>
<dbReference type="GO" id="GO:1990112">
    <property type="term" value="C:RQC complex"/>
    <property type="evidence" value="ECO:0007669"/>
    <property type="project" value="UniProtKB-UniRule"/>
</dbReference>
<reference evidence="8" key="1">
    <citation type="journal article" date="2013" name="PLoS Genet.">
        <title>The genome of Spraguea lophii and the basis of host-microsporidian interactions.</title>
        <authorList>
            <person name="Campbell S.E."/>
            <person name="Williams T.A."/>
            <person name="Yousuf A."/>
            <person name="Soanes D.M."/>
            <person name="Paszkiewicz K.H."/>
            <person name="Williams B.A.P."/>
        </authorList>
    </citation>
    <scope>NUCLEOTIDE SEQUENCE [LARGE SCALE GENOMIC DNA]</scope>
    <source>
        <strain evidence="8">42_110</strain>
    </source>
</reference>
<evidence type="ECO:0000256" key="1">
    <source>
        <dbReference type="ARBA" id="ARBA00007997"/>
    </source>
</evidence>
<organism evidence="7 8">
    <name type="scientific">Spraguea lophii (strain 42_110)</name>
    <name type="common">Microsporidian parasite</name>
    <dbReference type="NCBI Taxonomy" id="1358809"/>
    <lineage>
        <taxon>Eukaryota</taxon>
        <taxon>Fungi</taxon>
        <taxon>Fungi incertae sedis</taxon>
        <taxon>Microsporidia</taxon>
        <taxon>Spragueidae</taxon>
        <taxon>Spraguea</taxon>
    </lineage>
</organism>
<dbReference type="OrthoDB" id="2191389at2759"/>
<comment type="similarity">
    <text evidence="1 4">Belongs to the LTN1 family.</text>
</comment>
<dbReference type="Gene3D" id="3.30.40.10">
    <property type="entry name" value="Zinc/RING finger domain, C3HC4 (zinc finger)"/>
    <property type="match status" value="1"/>
</dbReference>
<dbReference type="GO" id="GO:0072344">
    <property type="term" value="P:rescue of stalled ribosome"/>
    <property type="evidence" value="ECO:0007669"/>
    <property type="project" value="UniProtKB-UniRule"/>
</dbReference>
<comment type="caution">
    <text evidence="7">The sequence shown here is derived from an EMBL/GenBank/DDBJ whole genome shotgun (WGS) entry which is preliminary data.</text>
</comment>
<dbReference type="VEuPathDB" id="MicrosporidiaDB:SLOPH_1718"/>
<dbReference type="HOGENOM" id="CLU_1075890_0_0_1"/>
<keyword evidence="4" id="KW-0808">Transferase</keyword>
<dbReference type="PANTHER" id="PTHR12389">
    <property type="entry name" value="ZINC FINGER PROTEIN 294"/>
    <property type="match status" value="1"/>
</dbReference>
<dbReference type="GO" id="GO:0043023">
    <property type="term" value="F:ribosomal large subunit binding"/>
    <property type="evidence" value="ECO:0007669"/>
    <property type="project" value="TreeGrafter"/>
</dbReference>
<dbReference type="EMBL" id="ATCN01000836">
    <property type="protein sequence ID" value="EPR78366.1"/>
    <property type="molecule type" value="Genomic_DNA"/>
</dbReference>
<evidence type="ECO:0000256" key="5">
    <source>
        <dbReference type="SAM" id="MobiDB-lite"/>
    </source>
</evidence>
<comment type="function">
    <text evidence="4">E3 ubiquitin-protein ligase. Component of the ribosome quality control complex (RQC), a ribosome-associated complex that mediates ubiquitination and extraction of incompletely synthesized nascent chains for proteasomal degradation.</text>
</comment>
<dbReference type="InterPro" id="IPR013083">
    <property type="entry name" value="Znf_RING/FYVE/PHD"/>
</dbReference>
<feature type="non-terminal residue" evidence="7">
    <location>
        <position position="1"/>
    </location>
</feature>
<dbReference type="InParanoid" id="S7W6F7"/>
<feature type="region of interest" description="Disordered" evidence="5">
    <location>
        <begin position="17"/>
        <end position="36"/>
    </location>
</feature>
<evidence type="ECO:0000259" key="6">
    <source>
        <dbReference type="PROSITE" id="PS50089"/>
    </source>
</evidence>
<name>S7W6F7_SPRLO</name>
<evidence type="ECO:0000256" key="3">
    <source>
        <dbReference type="PROSITE-ProRule" id="PRU00175"/>
    </source>
</evidence>
<dbReference type="STRING" id="1358809.S7W6F7"/>
<sequence>HRLDSVVSITDNTYNDSKDYDKGYDNDNKNYDKDTNNINNTYTNDNNDKHSINNTYNNDTHNINDTYNNPLPSISCIDNRDMKLFYFLFPSFYKKLIKKKDYIDFSEYIISECNYNIDCIRTVLSKSGEGYILNIKYLLNDDGSNSDVIEESIVIDKYMRVRPYFKSKRNNFILRLNMLLHSSNKLMEVVSFYKINIDNKLDSVSFCCICYFYTELNTKALVEKKCNTCNNWYHSKCLNKWIGRSKSGKCAICRQDIFE</sequence>
<dbReference type="GO" id="GO:0005829">
    <property type="term" value="C:cytosol"/>
    <property type="evidence" value="ECO:0007669"/>
    <property type="project" value="UniProtKB-UniRule"/>
</dbReference>
<keyword evidence="3 4" id="KW-0863">Zinc-finger</keyword>
<gene>
    <name evidence="7" type="ORF">SLOPH_1718</name>
</gene>
<evidence type="ECO:0000256" key="4">
    <source>
        <dbReference type="RuleBase" id="RU367090"/>
    </source>
</evidence>
<keyword evidence="4" id="KW-0833">Ubl conjugation pathway</keyword>
<protein>
    <recommendedName>
        <fullName evidence="2 4">E3 ubiquitin-protein ligase listerin</fullName>
        <ecNumber evidence="4">2.3.2.27</ecNumber>
    </recommendedName>
    <alternativeName>
        <fullName evidence="4">RING-type E3 ubiquitin transferase listerin</fullName>
    </alternativeName>
</protein>
<evidence type="ECO:0000313" key="8">
    <source>
        <dbReference type="Proteomes" id="UP000014978"/>
    </source>
</evidence>
<comment type="pathway">
    <text evidence="4">Protein modification; protein ubiquitination.</text>
</comment>
<dbReference type="GO" id="GO:0061630">
    <property type="term" value="F:ubiquitin protein ligase activity"/>
    <property type="evidence" value="ECO:0007669"/>
    <property type="project" value="UniProtKB-UniRule"/>
</dbReference>
<proteinExistence type="inferred from homology"/>
<dbReference type="GO" id="GO:1990116">
    <property type="term" value="P:ribosome-associated ubiquitin-dependent protein catabolic process"/>
    <property type="evidence" value="ECO:0007669"/>
    <property type="project" value="UniProtKB-UniRule"/>
</dbReference>
<dbReference type="Proteomes" id="UP000014978">
    <property type="component" value="Unassembled WGS sequence"/>
</dbReference>
<feature type="compositionally biased region" description="Basic and acidic residues" evidence="5">
    <location>
        <begin position="17"/>
        <end position="35"/>
    </location>
</feature>
<dbReference type="AlphaFoldDB" id="S7W6F7"/>
<comment type="subunit">
    <text evidence="4">Component of the ribosome quality control complex (RQC).</text>
</comment>
<evidence type="ECO:0000313" key="7">
    <source>
        <dbReference type="EMBL" id="EPR78366.1"/>
    </source>
</evidence>
<accession>S7W6F7</accession>
<dbReference type="EC" id="2.3.2.27" evidence="4"/>
<evidence type="ECO:0000256" key="2">
    <source>
        <dbReference type="ARBA" id="ARBA00017157"/>
    </source>
</evidence>
<dbReference type="PROSITE" id="PS50089">
    <property type="entry name" value="ZF_RING_2"/>
    <property type="match status" value="1"/>
</dbReference>
<keyword evidence="4" id="KW-0479">Metal-binding</keyword>
<dbReference type="InterPro" id="IPR039795">
    <property type="entry name" value="LTN1/Rkr1"/>
</dbReference>
<keyword evidence="4" id="KW-0862">Zinc</keyword>